<evidence type="ECO:0008006" key="12">
    <source>
        <dbReference type="Google" id="ProtNLM"/>
    </source>
</evidence>
<sequence length="484" mass="55111">MDDLQVYKAPKDFPGREDYKVRVRQPEGEWHSLFIYEVKVDMHEVRPASMAYFDLEGTVEVEVTCLYTEIDCVNIAPASREVTYEHHGNTILFKLTGPQKLSIEINGDIFRNLHLFANPKEKDAPQPEDANVLVVQPGIHRKPDLLRLLENAAADPREKRKVLYFTPGTHYIEETVLPVPSETTVYLAGGSVLVGSLVCEGVHDVSIRGRGVIYLADFHRFSAFRGIRIVFSRSINVEGITVIDPPHYSIFIGQSEQIVIDNFKSFSTRGWSDGIDIMSSSEIRIRDVFMRNSDDCIAIYGSRWDFYGDTRNISVHDSILWADVAHPLMIGTHGDHERNGDVIESIVFANIDILNHHEPQENYWGALAINAGDRNKVCNVLYENIRVERIEQGQLIDVRVVYNKDYNPEPGTSIRDITFRDISYSGRANPSRIYGYDEERAVENVTFVNLRINGELMDAPRPELIDINHFAKNILFVTEKNTVV</sequence>
<comment type="function">
    <text evidence="8">Pectinolytic enzyme involved in the degradation of xylogalacturonan (xga), a galacturonan backbone heavily substituted with xylose, and which is one important component of the hairy regions of pectin. Activity requires a galacturonic acid backbone substituted with xylose.</text>
</comment>
<evidence type="ECO:0000256" key="5">
    <source>
        <dbReference type="ARBA" id="ARBA00023277"/>
    </source>
</evidence>
<dbReference type="InterPro" id="IPR012334">
    <property type="entry name" value="Pectin_lyas_fold"/>
</dbReference>
<evidence type="ECO:0000256" key="3">
    <source>
        <dbReference type="ARBA" id="ARBA00022801"/>
    </source>
</evidence>
<dbReference type="AlphaFoldDB" id="A0A1R0WUJ2"/>
<evidence type="ECO:0000256" key="2">
    <source>
        <dbReference type="ARBA" id="ARBA00022737"/>
    </source>
</evidence>
<dbReference type="PANTHER" id="PTHR31736:SF9">
    <property type="entry name" value="ENDO-XYLOGALACTURONAN HYDROLASE A-RELATED"/>
    <property type="match status" value="1"/>
</dbReference>
<keyword evidence="7" id="KW-0624">Polysaccharide degradation</keyword>
<evidence type="ECO:0000256" key="1">
    <source>
        <dbReference type="ARBA" id="ARBA00008834"/>
    </source>
</evidence>
<evidence type="ECO:0000313" key="11">
    <source>
        <dbReference type="Proteomes" id="UP000187465"/>
    </source>
</evidence>
<dbReference type="Proteomes" id="UP000187465">
    <property type="component" value="Unassembled WGS sequence"/>
</dbReference>
<dbReference type="Gene3D" id="2.160.20.10">
    <property type="entry name" value="Single-stranded right-handed beta-helix, Pectin lyase-like"/>
    <property type="match status" value="1"/>
</dbReference>
<accession>A0A1R0WUJ2</accession>
<evidence type="ECO:0000256" key="7">
    <source>
        <dbReference type="ARBA" id="ARBA00023326"/>
    </source>
</evidence>
<comment type="similarity">
    <text evidence="1 9">Belongs to the glycosyl hydrolase 28 family.</text>
</comment>
<comment type="caution">
    <text evidence="10">The sequence shown here is derived from an EMBL/GenBank/DDBJ whole genome shotgun (WGS) entry which is preliminary data.</text>
</comment>
<name>A0A1R0WUJ2_9BACL</name>
<keyword evidence="6 9" id="KW-0326">Glycosidase</keyword>
<dbReference type="EMBL" id="MKQP01000077">
    <property type="protein sequence ID" value="OMD21632.1"/>
    <property type="molecule type" value="Genomic_DNA"/>
</dbReference>
<keyword evidence="4" id="KW-0325">Glycoprotein</keyword>
<reference evidence="10 11" key="1">
    <citation type="submission" date="2016-10" db="EMBL/GenBank/DDBJ databases">
        <title>Paenibacillus species isolates.</title>
        <authorList>
            <person name="Beno S.M."/>
        </authorList>
    </citation>
    <scope>NUCLEOTIDE SEQUENCE [LARGE SCALE GENOMIC DNA]</scope>
    <source>
        <strain evidence="10 11">FSL H7-0604</strain>
    </source>
</reference>
<evidence type="ECO:0000256" key="9">
    <source>
        <dbReference type="RuleBase" id="RU361169"/>
    </source>
</evidence>
<evidence type="ECO:0000313" key="10">
    <source>
        <dbReference type="EMBL" id="OMD21632.1"/>
    </source>
</evidence>
<dbReference type="InterPro" id="IPR011050">
    <property type="entry name" value="Pectin_lyase_fold/virulence"/>
</dbReference>
<evidence type="ECO:0000256" key="8">
    <source>
        <dbReference type="ARBA" id="ARBA00037278"/>
    </source>
</evidence>
<dbReference type="Pfam" id="PF00295">
    <property type="entry name" value="Glyco_hydro_28"/>
    <property type="match status" value="1"/>
</dbReference>
<evidence type="ECO:0000256" key="4">
    <source>
        <dbReference type="ARBA" id="ARBA00023180"/>
    </source>
</evidence>
<protein>
    <recommendedName>
        <fullName evidence="12">Glycoside hydrolase</fullName>
    </recommendedName>
</protein>
<keyword evidence="3 9" id="KW-0378">Hydrolase</keyword>
<dbReference type="PANTHER" id="PTHR31736">
    <property type="match status" value="1"/>
</dbReference>
<organism evidence="10 11">
    <name type="scientific">Paenibacillus odorifer</name>
    <dbReference type="NCBI Taxonomy" id="189426"/>
    <lineage>
        <taxon>Bacteria</taxon>
        <taxon>Bacillati</taxon>
        <taxon>Bacillota</taxon>
        <taxon>Bacilli</taxon>
        <taxon>Bacillales</taxon>
        <taxon>Paenibacillaceae</taxon>
        <taxon>Paenibacillus</taxon>
    </lineage>
</organism>
<evidence type="ECO:0000256" key="6">
    <source>
        <dbReference type="ARBA" id="ARBA00023295"/>
    </source>
</evidence>
<keyword evidence="5" id="KW-0119">Carbohydrate metabolism</keyword>
<dbReference type="RefSeq" id="WP_036688077.1">
    <property type="nucleotide sequence ID" value="NZ_MKQP01000077.1"/>
</dbReference>
<dbReference type="GO" id="GO:0000272">
    <property type="term" value="P:polysaccharide catabolic process"/>
    <property type="evidence" value="ECO:0007669"/>
    <property type="project" value="UniProtKB-KW"/>
</dbReference>
<proteinExistence type="inferred from homology"/>
<gene>
    <name evidence="10" type="ORF">BJP51_32050</name>
</gene>
<dbReference type="GO" id="GO:0004650">
    <property type="term" value="F:polygalacturonase activity"/>
    <property type="evidence" value="ECO:0007669"/>
    <property type="project" value="InterPro"/>
</dbReference>
<dbReference type="SUPFAM" id="SSF51126">
    <property type="entry name" value="Pectin lyase-like"/>
    <property type="match status" value="1"/>
</dbReference>
<dbReference type="InterPro" id="IPR000743">
    <property type="entry name" value="Glyco_hydro_28"/>
</dbReference>
<keyword evidence="2" id="KW-0677">Repeat</keyword>